<feature type="domain" description="SnoaL-like" evidence="1">
    <location>
        <begin position="137"/>
        <end position="237"/>
    </location>
</feature>
<dbReference type="InterPro" id="IPR037401">
    <property type="entry name" value="SnoaL-like"/>
</dbReference>
<dbReference type="SUPFAM" id="SSF54427">
    <property type="entry name" value="NTF2-like"/>
    <property type="match status" value="2"/>
</dbReference>
<proteinExistence type="predicted"/>
<evidence type="ECO:0000313" key="2">
    <source>
        <dbReference type="EMBL" id="SDU35523.1"/>
    </source>
</evidence>
<dbReference type="InterPro" id="IPR032710">
    <property type="entry name" value="NTF2-like_dom_sf"/>
</dbReference>
<gene>
    <name evidence="2" type="ORF">SAMN04488563_1258</name>
</gene>
<keyword evidence="3" id="KW-1185">Reference proteome</keyword>
<dbReference type="Proteomes" id="UP000182977">
    <property type="component" value="Chromosome I"/>
</dbReference>
<name>A0A1H2HUE7_9ACTN</name>
<dbReference type="RefSeq" id="WP_046766920.1">
    <property type="nucleotide sequence ID" value="NZ_KQ061220.1"/>
</dbReference>
<dbReference type="Pfam" id="PF12680">
    <property type="entry name" value="SnoaL_2"/>
    <property type="match status" value="2"/>
</dbReference>
<protein>
    <submittedName>
        <fullName evidence="2">SnoaL-like domain-containing protein</fullName>
    </submittedName>
</protein>
<accession>A0A1H2HUE7</accession>
<feature type="domain" description="SnoaL-like" evidence="1">
    <location>
        <begin position="11"/>
        <end position="111"/>
    </location>
</feature>
<dbReference type="AlphaFoldDB" id="A0A1H2HUE7"/>
<evidence type="ECO:0000259" key="1">
    <source>
        <dbReference type="Pfam" id="PF12680"/>
    </source>
</evidence>
<organism evidence="2 3">
    <name type="scientific">Jiangella alkaliphila</name>
    <dbReference type="NCBI Taxonomy" id="419479"/>
    <lineage>
        <taxon>Bacteria</taxon>
        <taxon>Bacillati</taxon>
        <taxon>Actinomycetota</taxon>
        <taxon>Actinomycetes</taxon>
        <taxon>Jiangellales</taxon>
        <taxon>Jiangellaceae</taxon>
        <taxon>Jiangella</taxon>
    </lineage>
</organism>
<reference evidence="3" key="1">
    <citation type="submission" date="2016-10" db="EMBL/GenBank/DDBJ databases">
        <authorList>
            <person name="Varghese N."/>
            <person name="Submissions S."/>
        </authorList>
    </citation>
    <scope>NUCLEOTIDE SEQUENCE [LARGE SCALE GENOMIC DNA]</scope>
    <source>
        <strain evidence="3">DSM 45079</strain>
    </source>
</reference>
<dbReference type="STRING" id="419479.SAMN04488563_1258"/>
<evidence type="ECO:0000313" key="3">
    <source>
        <dbReference type="Proteomes" id="UP000182977"/>
    </source>
</evidence>
<dbReference type="EMBL" id="LT629791">
    <property type="protein sequence ID" value="SDU35523.1"/>
    <property type="molecule type" value="Genomic_DNA"/>
</dbReference>
<dbReference type="Gene3D" id="3.10.450.50">
    <property type="match status" value="2"/>
</dbReference>
<sequence>MSTRTTADTIDRFNRVFADHDAEALAGLIGADCVMEAIQPAPDGARTEGRDDCLAFWQALAADRGTRFEPEDVTVSGERATIRWRYHFGDGPADSVRGVTLVRVRDGLIVEALAYSKTGGVPLAAEAGERTTREVLDQYNEAFRRHDPGLLTDLIADDCVIEDSGPAPDGVLREGGAACLARWSELAGNRALTFTPEPADVHGDLAVQPWGLRWGDGEQDRVRGVNLLRIRGGQIVEARGYVKA</sequence>